<sequence length="145" mass="16530">MQTSLRRHNASSIKDANASLLEDKTRIKRTEALKQIKDHYPQLFKVIEGINTADALTKFAKENREATTHKEKYKLLSIRKGNTADISFKGLQIPAAKSITMSKHDFDLDLHDTAEVTTETAMRTIDVHQSKLERKLIKGKDSSWH</sequence>
<evidence type="ECO:0000313" key="1">
    <source>
        <dbReference type="EMBL" id="KAI1517836.1"/>
    </source>
</evidence>
<evidence type="ECO:0000313" key="2">
    <source>
        <dbReference type="Proteomes" id="UP000249757"/>
    </source>
</evidence>
<accession>A0A317A3R6</accession>
<dbReference type="EMBL" id="NRDI02000003">
    <property type="protein sequence ID" value="KAI1517836.1"/>
    <property type="molecule type" value="Genomic_DNA"/>
</dbReference>
<reference evidence="2" key="1">
    <citation type="journal article" date="2022" name="Microb. Genom.">
        <title>A global pangenome for the wheat fungal pathogen Pyrenophora tritici-repentis and prediction of effector protein structural homology.</title>
        <authorList>
            <person name="Moolhuijzen P.M."/>
            <person name="See P.T."/>
            <person name="Shi G."/>
            <person name="Powell H.R."/>
            <person name="Cockram J."/>
            <person name="Jorgensen L.N."/>
            <person name="Benslimane H."/>
            <person name="Strelkov S.E."/>
            <person name="Turner J."/>
            <person name="Liu Z."/>
            <person name="Moffat C.S."/>
        </authorList>
    </citation>
    <scope>NUCLEOTIDE SEQUENCE [LARGE SCALE GENOMIC DNA]</scope>
</reference>
<organism evidence="1 2">
    <name type="scientific">Pyrenophora tritici-repentis</name>
    <dbReference type="NCBI Taxonomy" id="45151"/>
    <lineage>
        <taxon>Eukaryota</taxon>
        <taxon>Fungi</taxon>
        <taxon>Dikarya</taxon>
        <taxon>Ascomycota</taxon>
        <taxon>Pezizomycotina</taxon>
        <taxon>Dothideomycetes</taxon>
        <taxon>Pleosporomycetidae</taxon>
        <taxon>Pleosporales</taxon>
        <taxon>Pleosporineae</taxon>
        <taxon>Pleosporaceae</taxon>
        <taxon>Pyrenophora</taxon>
    </lineage>
</organism>
<protein>
    <submittedName>
        <fullName evidence="1">Uncharacterized protein</fullName>
    </submittedName>
</protein>
<proteinExistence type="predicted"/>
<dbReference type="AlphaFoldDB" id="A0A317A3R6"/>
<gene>
    <name evidence="1" type="ORF">Ptr86124_003137</name>
</gene>
<dbReference type="Proteomes" id="UP000249757">
    <property type="component" value="Unassembled WGS sequence"/>
</dbReference>
<name>A0A317A3R6_9PLEO</name>
<comment type="caution">
    <text evidence="1">The sequence shown here is derived from an EMBL/GenBank/DDBJ whole genome shotgun (WGS) entry which is preliminary data.</text>
</comment>
<keyword evidence="2" id="KW-1185">Reference proteome</keyword>